<proteinExistence type="inferred from homology"/>
<evidence type="ECO:0000259" key="5">
    <source>
        <dbReference type="SMART" id="SM00829"/>
    </source>
</evidence>
<dbReference type="PANTHER" id="PTHR43401">
    <property type="entry name" value="L-THREONINE 3-DEHYDROGENASE"/>
    <property type="match status" value="1"/>
</dbReference>
<dbReference type="InterPro" id="IPR020843">
    <property type="entry name" value="ER"/>
</dbReference>
<dbReference type="Gene3D" id="3.90.180.10">
    <property type="entry name" value="Medium-chain alcohol dehydrogenases, catalytic domain"/>
    <property type="match status" value="1"/>
</dbReference>
<dbReference type="Pfam" id="PF00107">
    <property type="entry name" value="ADH_zinc_N"/>
    <property type="match status" value="1"/>
</dbReference>
<keyword evidence="2 4" id="KW-0862">Zinc</keyword>
<evidence type="ECO:0000256" key="4">
    <source>
        <dbReference type="RuleBase" id="RU361277"/>
    </source>
</evidence>
<evidence type="ECO:0000313" key="7">
    <source>
        <dbReference type="Proteomes" id="UP000324252"/>
    </source>
</evidence>
<dbReference type="InterPro" id="IPR013154">
    <property type="entry name" value="ADH-like_N"/>
</dbReference>
<reference evidence="6 7" key="1">
    <citation type="submission" date="2016-11" db="EMBL/GenBank/DDBJ databases">
        <authorList>
            <person name="Varghese N."/>
            <person name="Submissions S."/>
        </authorList>
    </citation>
    <scope>NUCLEOTIDE SEQUENCE [LARGE SCALE GENOMIC DNA]</scope>
    <source>
        <strain evidence="6 7">DSM 29620</strain>
    </source>
</reference>
<evidence type="ECO:0000256" key="2">
    <source>
        <dbReference type="ARBA" id="ARBA00022833"/>
    </source>
</evidence>
<comment type="similarity">
    <text evidence="4">Belongs to the zinc-containing alcohol dehydrogenase family.</text>
</comment>
<keyword evidence="3" id="KW-0560">Oxidoreductase</keyword>
<dbReference type="Proteomes" id="UP000324252">
    <property type="component" value="Unassembled WGS sequence"/>
</dbReference>
<dbReference type="GO" id="GO:0008270">
    <property type="term" value="F:zinc ion binding"/>
    <property type="evidence" value="ECO:0007669"/>
    <property type="project" value="InterPro"/>
</dbReference>
<dbReference type="AlphaFoldDB" id="A0A1H0G9P5"/>
<organism evidence="6 7">
    <name type="scientific">Lutimaribacter pacificus</name>
    <dbReference type="NCBI Taxonomy" id="391948"/>
    <lineage>
        <taxon>Bacteria</taxon>
        <taxon>Pseudomonadati</taxon>
        <taxon>Pseudomonadota</taxon>
        <taxon>Alphaproteobacteria</taxon>
        <taxon>Rhodobacterales</taxon>
        <taxon>Roseobacteraceae</taxon>
        <taxon>Lutimaribacter</taxon>
    </lineage>
</organism>
<accession>A0A1H0G9P5</accession>
<dbReference type="InterPro" id="IPR002328">
    <property type="entry name" value="ADH_Zn_CS"/>
</dbReference>
<protein>
    <submittedName>
        <fullName evidence="6">Alcohol dehydrogenase</fullName>
    </submittedName>
</protein>
<dbReference type="SUPFAM" id="SSF51735">
    <property type="entry name" value="NAD(P)-binding Rossmann-fold domains"/>
    <property type="match status" value="1"/>
</dbReference>
<dbReference type="SMART" id="SM00829">
    <property type="entry name" value="PKS_ER"/>
    <property type="match status" value="1"/>
</dbReference>
<dbReference type="SUPFAM" id="SSF50129">
    <property type="entry name" value="GroES-like"/>
    <property type="match status" value="1"/>
</dbReference>
<keyword evidence="1 4" id="KW-0479">Metal-binding</keyword>
<dbReference type="InterPro" id="IPR013149">
    <property type="entry name" value="ADH-like_C"/>
</dbReference>
<evidence type="ECO:0000256" key="3">
    <source>
        <dbReference type="ARBA" id="ARBA00023002"/>
    </source>
</evidence>
<dbReference type="EMBL" id="FQZZ01000002">
    <property type="protein sequence ID" value="SHJ86294.1"/>
    <property type="molecule type" value="Genomic_DNA"/>
</dbReference>
<gene>
    <name evidence="6" type="ORF">SAMN05444142_102151</name>
</gene>
<dbReference type="Pfam" id="PF08240">
    <property type="entry name" value="ADH_N"/>
    <property type="match status" value="1"/>
</dbReference>
<keyword evidence="7" id="KW-1185">Reference proteome</keyword>
<dbReference type="InterPro" id="IPR050129">
    <property type="entry name" value="Zn_alcohol_dh"/>
</dbReference>
<comment type="cofactor">
    <cofactor evidence="4">
        <name>Zn(2+)</name>
        <dbReference type="ChEBI" id="CHEBI:29105"/>
    </cofactor>
</comment>
<sequence>MKALVMERYDSALSLETVADPACPPDGVVVQVMACGVCRSDHHAWKGADPDVVLPHVMGHEFAGIVQEVGRDVRGFRTGDRVTAPFILACGHCPDCRTGDPTTCNHQQVIGFTGWGAFAERLAVPRADFNLVHLPETMGFDEAAGMGCRVTTAFRAVADRGDLRPGEWLAVHGCGGVGLSAVMVGAALGARVLAVDVKDDALDMARQLGATAVLNVSGIGDVGAAVRDATDGGAHVSVEALGVTATFENSVRSLRKLGRHVQIGMPLGPHETVSLPLLELVYSRQISIAGSRGMAARRFDALFGMIAGGRLDISRLVTGRIALGQAETALRAMDGFQGAGVTVITDFTR</sequence>
<dbReference type="OrthoDB" id="5295340at2"/>
<dbReference type="PROSITE" id="PS00059">
    <property type="entry name" value="ADH_ZINC"/>
    <property type="match status" value="1"/>
</dbReference>
<evidence type="ECO:0000256" key="1">
    <source>
        <dbReference type="ARBA" id="ARBA00022723"/>
    </source>
</evidence>
<name>A0A1H0G9P5_9RHOB</name>
<dbReference type="CDD" id="cd08260">
    <property type="entry name" value="Zn_ADH6"/>
    <property type="match status" value="1"/>
</dbReference>
<feature type="domain" description="Enoyl reductase (ER)" evidence="5">
    <location>
        <begin position="10"/>
        <end position="344"/>
    </location>
</feature>
<dbReference type="InterPro" id="IPR011032">
    <property type="entry name" value="GroES-like_sf"/>
</dbReference>
<dbReference type="InterPro" id="IPR036291">
    <property type="entry name" value="NAD(P)-bd_dom_sf"/>
</dbReference>
<dbReference type="RefSeq" id="WP_149787830.1">
    <property type="nucleotide sequence ID" value="NZ_FNIO01000003.1"/>
</dbReference>
<dbReference type="PANTHER" id="PTHR43401:SF5">
    <property type="entry name" value="ALCOHOL DEHYDROGENASE-RELATED"/>
    <property type="match status" value="1"/>
</dbReference>
<evidence type="ECO:0000313" key="6">
    <source>
        <dbReference type="EMBL" id="SHJ86294.1"/>
    </source>
</evidence>
<dbReference type="GO" id="GO:0016616">
    <property type="term" value="F:oxidoreductase activity, acting on the CH-OH group of donors, NAD or NADP as acceptor"/>
    <property type="evidence" value="ECO:0007669"/>
    <property type="project" value="UniProtKB-ARBA"/>
</dbReference>